<evidence type="ECO:0000313" key="3">
    <source>
        <dbReference type="EMBL" id="PAK93569.1"/>
    </source>
</evidence>
<dbReference type="SUPFAM" id="SSF52499">
    <property type="entry name" value="Isochorismatase-like hydrolases"/>
    <property type="match status" value="1"/>
</dbReference>
<dbReference type="PANTHER" id="PTHR43540">
    <property type="entry name" value="PEROXYUREIDOACRYLATE/UREIDOACRYLATE AMIDOHYDROLASE-RELATED"/>
    <property type="match status" value="1"/>
</dbReference>
<dbReference type="GO" id="GO:0008908">
    <property type="term" value="F:isochorismatase activity"/>
    <property type="evidence" value="ECO:0007669"/>
    <property type="project" value="InterPro"/>
</dbReference>
<dbReference type="Pfam" id="PF00857">
    <property type="entry name" value="Isochorismatase"/>
    <property type="match status" value="1"/>
</dbReference>
<dbReference type="PRINTS" id="PR01398">
    <property type="entry name" value="ISCHRISMTASE"/>
</dbReference>
<dbReference type="PANTHER" id="PTHR43540:SF3">
    <property type="entry name" value="ENTEROBACTIN SYNTHASE COMPONENT B"/>
    <property type="match status" value="1"/>
</dbReference>
<protein>
    <recommendedName>
        <fullName evidence="2">Isochorismatase-like domain-containing protein</fullName>
    </recommendedName>
</protein>
<sequence>MPQSSEYPNPVVPWRASAKRSVLLVHDMQRYFLERFDTARQPATDLVDNIERSISVARRLGIPIVYTAQPGSMTPEQRGLLKDFWGPGMTISPEHRMVIDRLAPQQGDLVVDKWRYSAFARTPLEDFIRGTGRDQLVICGIYAHVGVLATATDSYTKDLETFLLADAVADFDRTQHLRALDYTARTSARVLPTQIAIAEWEESDV</sequence>
<proteinExistence type="predicted"/>
<dbReference type="InterPro" id="IPR050272">
    <property type="entry name" value="Isochorismatase-like_hydrls"/>
</dbReference>
<dbReference type="Proteomes" id="UP000216867">
    <property type="component" value="Unassembled WGS sequence"/>
</dbReference>
<name>A0A269Z7D3_9MICO</name>
<evidence type="ECO:0000313" key="4">
    <source>
        <dbReference type="Proteomes" id="UP000216867"/>
    </source>
</evidence>
<gene>
    <name evidence="3" type="ORF">B8X04_15370</name>
</gene>
<dbReference type="AlphaFoldDB" id="A0A269Z7D3"/>
<dbReference type="InterPro" id="IPR016291">
    <property type="entry name" value="Isochorismatase"/>
</dbReference>
<evidence type="ECO:0000256" key="1">
    <source>
        <dbReference type="ARBA" id="ARBA00022801"/>
    </source>
</evidence>
<dbReference type="InterPro" id="IPR036380">
    <property type="entry name" value="Isochorismatase-like_sf"/>
</dbReference>
<organism evidence="3 4">
    <name type="scientific">Brevibacterium casei</name>
    <dbReference type="NCBI Taxonomy" id="33889"/>
    <lineage>
        <taxon>Bacteria</taxon>
        <taxon>Bacillati</taxon>
        <taxon>Actinomycetota</taxon>
        <taxon>Actinomycetes</taxon>
        <taxon>Micrococcales</taxon>
        <taxon>Brevibacteriaceae</taxon>
        <taxon>Brevibacterium</taxon>
    </lineage>
</organism>
<comment type="caution">
    <text evidence="3">The sequence shown here is derived from an EMBL/GenBank/DDBJ whole genome shotgun (WGS) entry which is preliminary data.</text>
</comment>
<keyword evidence="1" id="KW-0378">Hydrolase</keyword>
<dbReference type="Gene3D" id="3.40.50.850">
    <property type="entry name" value="Isochorismatase-like"/>
    <property type="match status" value="1"/>
</dbReference>
<accession>A0A269Z7D3</accession>
<dbReference type="EMBL" id="NCWY01000017">
    <property type="protein sequence ID" value="PAK93569.1"/>
    <property type="molecule type" value="Genomic_DNA"/>
</dbReference>
<feature type="domain" description="Isochorismatase-like" evidence="2">
    <location>
        <begin position="21"/>
        <end position="193"/>
    </location>
</feature>
<reference evidence="3 4" key="1">
    <citation type="submission" date="2017-04" db="EMBL/GenBank/DDBJ databases">
        <title>Kefir bacterial isolates.</title>
        <authorList>
            <person name="Kim Y."/>
            <person name="Blasche S."/>
            <person name="Patil K.R."/>
        </authorList>
    </citation>
    <scope>NUCLEOTIDE SEQUENCE [LARGE SCALE GENOMIC DNA]</scope>
    <source>
        <strain evidence="3 4">OG2</strain>
    </source>
</reference>
<evidence type="ECO:0000259" key="2">
    <source>
        <dbReference type="Pfam" id="PF00857"/>
    </source>
</evidence>
<dbReference type="InterPro" id="IPR000868">
    <property type="entry name" value="Isochorismatase-like_dom"/>
</dbReference>